<dbReference type="SMART" id="SM00382">
    <property type="entry name" value="AAA"/>
    <property type="match status" value="1"/>
</dbReference>
<dbReference type="FunFam" id="3.40.50.300:FF:000287">
    <property type="entry name" value="Multidrug ABC transporter ATP-binding protein"/>
    <property type="match status" value="1"/>
</dbReference>
<dbReference type="PANTHER" id="PTHR43394:SF7">
    <property type="entry name" value="ABC TRANSPORTER B FAMILY MEMBER 28"/>
    <property type="match status" value="1"/>
</dbReference>
<feature type="transmembrane region" description="Helical" evidence="10">
    <location>
        <begin position="74"/>
        <end position="92"/>
    </location>
</feature>
<feature type="transmembrane region" description="Helical" evidence="10">
    <location>
        <begin position="41"/>
        <end position="62"/>
    </location>
</feature>
<evidence type="ECO:0000256" key="5">
    <source>
        <dbReference type="ARBA" id="ARBA00022840"/>
    </source>
</evidence>
<proteinExistence type="inferred from homology"/>
<dbReference type="PANTHER" id="PTHR43394">
    <property type="entry name" value="ATP-DEPENDENT PERMEASE MDL1, MITOCHONDRIAL"/>
    <property type="match status" value="1"/>
</dbReference>
<evidence type="ECO:0000256" key="2">
    <source>
        <dbReference type="ARBA" id="ARBA00022448"/>
    </source>
</evidence>
<feature type="transmembrane region" description="Helical" evidence="10">
    <location>
        <begin position="136"/>
        <end position="157"/>
    </location>
</feature>
<evidence type="ECO:0000256" key="6">
    <source>
        <dbReference type="ARBA" id="ARBA00022989"/>
    </source>
</evidence>
<keyword evidence="5" id="KW-0067">ATP-binding</keyword>
<evidence type="ECO:0000313" key="14">
    <source>
        <dbReference type="Proteomes" id="UP000030752"/>
    </source>
</evidence>
<dbReference type="OrthoDB" id="6500128at2759"/>
<dbReference type="InterPro" id="IPR003593">
    <property type="entry name" value="AAA+_ATPase"/>
</dbReference>
<dbReference type="EMBL" id="KB822723">
    <property type="protein sequence ID" value="ETN37598.1"/>
    <property type="molecule type" value="Genomic_DNA"/>
</dbReference>
<evidence type="ECO:0000259" key="11">
    <source>
        <dbReference type="PROSITE" id="PS50893"/>
    </source>
</evidence>
<keyword evidence="14" id="KW-1185">Reference proteome</keyword>
<dbReference type="InterPro" id="IPR011527">
    <property type="entry name" value="ABC1_TM_dom"/>
</dbReference>
<dbReference type="PROSITE" id="PS50929">
    <property type="entry name" value="ABC_TM1F"/>
    <property type="match status" value="1"/>
</dbReference>
<dbReference type="InterPro" id="IPR003439">
    <property type="entry name" value="ABC_transporter-like_ATP-bd"/>
</dbReference>
<dbReference type="VEuPathDB" id="FungiDB:HMPREF1541_07220"/>
<evidence type="ECO:0008006" key="15">
    <source>
        <dbReference type="Google" id="ProtNLM"/>
    </source>
</evidence>
<dbReference type="PROSITE" id="PS00211">
    <property type="entry name" value="ABC_TRANSPORTER_1"/>
    <property type="match status" value="1"/>
</dbReference>
<evidence type="ECO:0000256" key="10">
    <source>
        <dbReference type="SAM" id="Phobius"/>
    </source>
</evidence>
<evidence type="ECO:0000256" key="1">
    <source>
        <dbReference type="ARBA" id="ARBA00004141"/>
    </source>
</evidence>
<keyword evidence="3 10" id="KW-0812">Transmembrane</keyword>
<evidence type="ECO:0000256" key="9">
    <source>
        <dbReference type="SAM" id="MobiDB-lite"/>
    </source>
</evidence>
<comment type="subcellular location">
    <subcellularLocation>
        <location evidence="1">Membrane</location>
        <topology evidence="1">Multi-pass membrane protein</topology>
    </subcellularLocation>
</comment>
<feature type="transmembrane region" description="Helical" evidence="10">
    <location>
        <begin position="463"/>
        <end position="482"/>
    </location>
</feature>
<dbReference type="GO" id="GO:0016887">
    <property type="term" value="F:ATP hydrolysis activity"/>
    <property type="evidence" value="ECO:0007669"/>
    <property type="project" value="InterPro"/>
</dbReference>
<protein>
    <recommendedName>
        <fullName evidence="15">ABC transporter domain-containing protein</fullName>
    </recommendedName>
</protein>
<evidence type="ECO:0000256" key="4">
    <source>
        <dbReference type="ARBA" id="ARBA00022741"/>
    </source>
</evidence>
<dbReference type="RefSeq" id="XP_008719767.1">
    <property type="nucleotide sequence ID" value="XM_008721545.1"/>
</dbReference>
<feature type="transmembrane region" description="Helical" evidence="10">
    <location>
        <begin position="238"/>
        <end position="263"/>
    </location>
</feature>
<comment type="similarity">
    <text evidence="8">Belongs to the ABC transporter superfamily. ABCB family. Heavy Metal importer (TC 3.A.1.210) subfamily.</text>
</comment>
<keyword evidence="6 10" id="KW-1133">Transmembrane helix</keyword>
<evidence type="ECO:0000256" key="7">
    <source>
        <dbReference type="ARBA" id="ARBA00023136"/>
    </source>
</evidence>
<dbReference type="SUPFAM" id="SSF52540">
    <property type="entry name" value="P-loop containing nucleoside triphosphate hydrolases"/>
    <property type="match status" value="1"/>
</dbReference>
<evidence type="ECO:0000256" key="8">
    <source>
        <dbReference type="ARBA" id="ARBA00024363"/>
    </source>
</evidence>
<dbReference type="InParanoid" id="W2RPG4"/>
<dbReference type="eggNOG" id="KOG0056">
    <property type="taxonomic scope" value="Eukaryota"/>
</dbReference>
<dbReference type="InterPro" id="IPR036640">
    <property type="entry name" value="ABC1_TM_sf"/>
</dbReference>
<evidence type="ECO:0000256" key="3">
    <source>
        <dbReference type="ARBA" id="ARBA00022692"/>
    </source>
</evidence>
<dbReference type="SUPFAM" id="SSF90123">
    <property type="entry name" value="ABC transporter transmembrane region"/>
    <property type="match status" value="1"/>
</dbReference>
<dbReference type="InterPro" id="IPR017871">
    <property type="entry name" value="ABC_transporter-like_CS"/>
</dbReference>
<feature type="transmembrane region" description="Helical" evidence="10">
    <location>
        <begin position="376"/>
        <end position="396"/>
    </location>
</feature>
<dbReference type="Pfam" id="PF00005">
    <property type="entry name" value="ABC_tran"/>
    <property type="match status" value="1"/>
</dbReference>
<feature type="compositionally biased region" description="Basic and acidic residues" evidence="9">
    <location>
        <begin position="186"/>
        <end position="207"/>
    </location>
</feature>
<keyword evidence="2" id="KW-0813">Transport</keyword>
<dbReference type="GeneID" id="19974559"/>
<dbReference type="Pfam" id="PF00664">
    <property type="entry name" value="ABC_membrane"/>
    <property type="match status" value="1"/>
</dbReference>
<keyword evidence="7 10" id="KW-0472">Membrane</keyword>
<evidence type="ECO:0000313" key="13">
    <source>
        <dbReference type="EMBL" id="ETN37598.1"/>
    </source>
</evidence>
<dbReference type="STRING" id="1220924.W2RPG4"/>
<dbReference type="GO" id="GO:0005743">
    <property type="term" value="C:mitochondrial inner membrane"/>
    <property type="evidence" value="ECO:0007669"/>
    <property type="project" value="TreeGrafter"/>
</dbReference>
<accession>W2RPG4</accession>
<organism evidence="13 14">
    <name type="scientific">Cyphellophora europaea (strain CBS 101466)</name>
    <name type="common">Phialophora europaea</name>
    <dbReference type="NCBI Taxonomy" id="1220924"/>
    <lineage>
        <taxon>Eukaryota</taxon>
        <taxon>Fungi</taxon>
        <taxon>Dikarya</taxon>
        <taxon>Ascomycota</taxon>
        <taxon>Pezizomycotina</taxon>
        <taxon>Eurotiomycetes</taxon>
        <taxon>Chaetothyriomycetidae</taxon>
        <taxon>Chaetothyriales</taxon>
        <taxon>Cyphellophoraceae</taxon>
        <taxon>Cyphellophora</taxon>
    </lineage>
</organism>
<dbReference type="GO" id="GO:0005524">
    <property type="term" value="F:ATP binding"/>
    <property type="evidence" value="ECO:0007669"/>
    <property type="project" value="UniProtKB-KW"/>
</dbReference>
<evidence type="ECO:0000259" key="12">
    <source>
        <dbReference type="PROSITE" id="PS50929"/>
    </source>
</evidence>
<reference evidence="13 14" key="1">
    <citation type="submission" date="2013-03" db="EMBL/GenBank/DDBJ databases">
        <title>The Genome Sequence of Phialophora europaea CBS 101466.</title>
        <authorList>
            <consortium name="The Broad Institute Genomics Platform"/>
            <person name="Cuomo C."/>
            <person name="de Hoog S."/>
            <person name="Gorbushina A."/>
            <person name="Walker B."/>
            <person name="Young S.K."/>
            <person name="Zeng Q."/>
            <person name="Gargeya S."/>
            <person name="Fitzgerald M."/>
            <person name="Haas B."/>
            <person name="Abouelleil A."/>
            <person name="Allen A.W."/>
            <person name="Alvarado L."/>
            <person name="Arachchi H.M."/>
            <person name="Berlin A.M."/>
            <person name="Chapman S.B."/>
            <person name="Gainer-Dewar J."/>
            <person name="Goldberg J."/>
            <person name="Griggs A."/>
            <person name="Gujja S."/>
            <person name="Hansen M."/>
            <person name="Howarth C."/>
            <person name="Imamovic A."/>
            <person name="Ireland A."/>
            <person name="Larimer J."/>
            <person name="McCowan C."/>
            <person name="Murphy C."/>
            <person name="Pearson M."/>
            <person name="Poon T.W."/>
            <person name="Priest M."/>
            <person name="Roberts A."/>
            <person name="Saif S."/>
            <person name="Shea T."/>
            <person name="Sisk P."/>
            <person name="Sykes S."/>
            <person name="Wortman J."/>
            <person name="Nusbaum C."/>
            <person name="Birren B."/>
        </authorList>
    </citation>
    <scope>NUCLEOTIDE SEQUENCE [LARGE SCALE GENOMIC DNA]</scope>
    <source>
        <strain evidence="13 14">CBS 101466</strain>
    </source>
</reference>
<gene>
    <name evidence="13" type="ORF">HMPREF1541_07220</name>
</gene>
<dbReference type="GO" id="GO:0090374">
    <property type="term" value="P:oligopeptide export from mitochondrion"/>
    <property type="evidence" value="ECO:0007669"/>
    <property type="project" value="TreeGrafter"/>
</dbReference>
<dbReference type="GO" id="GO:0015421">
    <property type="term" value="F:ABC-type oligopeptide transporter activity"/>
    <property type="evidence" value="ECO:0007669"/>
    <property type="project" value="TreeGrafter"/>
</dbReference>
<dbReference type="Gene3D" id="1.20.1560.10">
    <property type="entry name" value="ABC transporter type 1, transmembrane domain"/>
    <property type="match status" value="1"/>
</dbReference>
<feature type="region of interest" description="Disordered" evidence="9">
    <location>
        <begin position="794"/>
        <end position="933"/>
    </location>
</feature>
<dbReference type="Proteomes" id="UP000030752">
    <property type="component" value="Unassembled WGS sequence"/>
</dbReference>
<dbReference type="HOGENOM" id="CLU_000604_6_7_1"/>
<dbReference type="InterPro" id="IPR027417">
    <property type="entry name" value="P-loop_NTPase"/>
</dbReference>
<dbReference type="InterPro" id="IPR039421">
    <property type="entry name" value="Type_1_exporter"/>
</dbReference>
<dbReference type="Gene3D" id="3.40.50.300">
    <property type="entry name" value="P-loop containing nucleotide triphosphate hydrolases"/>
    <property type="match status" value="1"/>
</dbReference>
<sequence length="933" mass="102739">MDYPKTFASGAVLVYYLMSSLIASVRLPATPAKASPNQQRFQLATTSIVLVISIALSSVEGVNVGTIGRHGDDGLLSDLLFSLQWLVLLLAHIDHPGSVRYPHYGAWAISALSRTSALLNRMPARELLSRPIGRGIAVLLLCQIAAAVCLLVVVPILQSCAQRSSQANDESETQPLLGSEAASDGTKSDQEERNPRETPEQKKAREEIHKRQVREYLRSFLVYVPLLWPHTFMQKMYLGGMFCCMLSLRFVNVLLPLALGLIIDTLARGGSPWLPIAGYFTLYFVQSRTGIGLLEDFLRLMFTNQQKLTLSRAAYNHIMDLSADFQDAKTSSEIWQSMSQAQSVIDLFHGATFEVVPMLIDLVAGSVLLWAIFGPYMGFLVLTLMVMMIWVSVRAVKSRVGLSRKWRDTWYDQYHQMVDSTENWYTVAQFGQIPREKTAYQNKQIAALEGRNKLYFWLYRNGVSRFSIMTLAYLLAAALAALEIHNGELKVGAFATLTGYWAQVASPVMYIVHEITDVADKLVDAEKLLVLLEKKPTIKDEPDAKAYDYRGGSVRFEDVFFTYDGNKQAAKGVSFHAAPGKMTALVGETGGGKSTMLKLLMRFYDPEKGQVFLDDQDIRSLQLASFRHHIGVVPQEPSMFHTTILDNVRYPDPSLSEEEVQEACKAVSLHDKIMTFAKGYQTKVGERGCQLSGGEKQRLAIARAILKKPSILLLDEATSSVDSVTEGLIQASLDQVCKDRTTFVIAHRLSTILKADKILVIEGGKLVESGTHNELIKKRGGVYQKLWKSQLKLQGEKSRSRSRSRGCEEEQPLALVDDMDGDGDVASLIDGSDTPAEESAAQTPVEGSESPRGGAQGPVRGLAAGVGKQASEAIRSRFATSQSPVREDGQALNGQSTVVAEHNEAPSTQNVKSNTSEPQTAGRDQQQNGTADG</sequence>
<feature type="region of interest" description="Disordered" evidence="9">
    <location>
        <begin position="168"/>
        <end position="207"/>
    </location>
</feature>
<feature type="compositionally biased region" description="Polar residues" evidence="9">
    <location>
        <begin position="905"/>
        <end position="933"/>
    </location>
</feature>
<name>W2RPG4_CYPE1</name>
<dbReference type="AlphaFoldDB" id="W2RPG4"/>
<feature type="transmembrane region" description="Helical" evidence="10">
    <location>
        <begin position="6"/>
        <end position="29"/>
    </location>
</feature>
<dbReference type="PROSITE" id="PS50893">
    <property type="entry name" value="ABC_TRANSPORTER_2"/>
    <property type="match status" value="1"/>
</dbReference>
<feature type="domain" description="ABC transmembrane type-1" evidence="12">
    <location>
        <begin position="240"/>
        <end position="520"/>
    </location>
</feature>
<keyword evidence="4" id="KW-0547">Nucleotide-binding</keyword>
<feature type="domain" description="ABC transporter" evidence="11">
    <location>
        <begin position="554"/>
        <end position="788"/>
    </location>
</feature>